<feature type="domain" description="PAS" evidence="7">
    <location>
        <begin position="558"/>
        <end position="628"/>
    </location>
</feature>
<dbReference type="InterPro" id="IPR029016">
    <property type="entry name" value="GAF-like_dom_sf"/>
</dbReference>
<evidence type="ECO:0000256" key="2">
    <source>
        <dbReference type="ARBA" id="ARBA00012438"/>
    </source>
</evidence>
<gene>
    <name evidence="9" type="ORF">SAMN05660866_00756</name>
</gene>
<sequence length="881" mass="101513">MEGNNILDKERIKTLMSFDVMDTLPESIYDDITSLAASICKTPISLISLVDNKRQFFKSHHGLDFNGTSLEDSFCKHIISNDKDLMIVENTNDDERFTNYSLVKENPGVSFYAGASLTASNGNRLGSLCVIDYEARKLSEQQINGLKTLAKQVVKLFELRRSKKNEEDQKIDLERKGKLLENIVKATEIGVWERNIKEDSIMLSDEALQIIGLDKVPIHHFKTNKWLGLIHPEDLAMVKEQFLNCCDYQSVGCEIQYRIMHKNGQFKWVHENGKVLSWNDKQEPLLMYGTLQDITEKVHNRIELERVKNNQEAMINSTKDFMWAIDLDLKLITANTSFHQLIKRNLGHFIKEGDYVISETFNAEINNKWKDFYNRASTGERFSIKHKIKDPSKYLTSYNQTSFNPLYNKESKQIGITCFSKDITSEVLSQQVLLTAKEEMEKIMNASLDIICTIDEEGYFLSINKACKRIWGYEPKDLIGTNYKELVYEEDIALTQDSADSVLAGEKVVNFENRYLHKNKTIVPMLWSSNWDEKDGVIYCVARDITEKKKAELQLENSERRFRTLVQEGSDLIGILDKDANFIYVSPTSTRILNTTPQGFIGNKVFDFVHVDDYEMFYNQFQTIYNKAQITIEPFRFKNKEGKLVWIETIATNKLDDPSINGIILNSKDITEKKKAAVQLEQSEKRFKTLVQEGSDMICIVDEHANFSYASPTSTKILSITPEEFIGTNAFDYVHPDDYETIHNQFIKIFEIPQVTIGPFRFKHGDGNWIWMETIATNKLYEPTINGIVINSKDVTTKVQHLNAIEKQNEQLKKIAWTQSHIVRAPVARLMGLINLIRDEKKNLPFEEKQRILNYIITSADEIDSVIKEIIKTTANAIDTE</sequence>
<proteinExistence type="predicted"/>
<dbReference type="PROSITE" id="PS50112">
    <property type="entry name" value="PAS"/>
    <property type="match status" value="3"/>
</dbReference>
<accession>A0A1T5AAL7</accession>
<name>A0A1T5AAL7_9FLAO</name>
<dbReference type="Pfam" id="PF08447">
    <property type="entry name" value="PAS_3"/>
    <property type="match status" value="3"/>
</dbReference>
<organism evidence="9 10">
    <name type="scientific">Maribacter arcticus</name>
    <dbReference type="NCBI Taxonomy" id="561365"/>
    <lineage>
        <taxon>Bacteria</taxon>
        <taxon>Pseudomonadati</taxon>
        <taxon>Bacteroidota</taxon>
        <taxon>Flavobacteriia</taxon>
        <taxon>Flavobacteriales</taxon>
        <taxon>Flavobacteriaceae</taxon>
        <taxon>Maribacter</taxon>
    </lineage>
</organism>
<dbReference type="SUPFAM" id="SSF55785">
    <property type="entry name" value="PYP-like sensor domain (PAS domain)"/>
    <property type="match status" value="5"/>
</dbReference>
<dbReference type="PANTHER" id="PTHR43304">
    <property type="entry name" value="PHYTOCHROME-LIKE PROTEIN CPH1"/>
    <property type="match status" value="1"/>
</dbReference>
<dbReference type="InterPro" id="IPR036097">
    <property type="entry name" value="HisK_dim/P_sf"/>
</dbReference>
<dbReference type="SMART" id="SM00091">
    <property type="entry name" value="PAS"/>
    <property type="match status" value="5"/>
</dbReference>
<evidence type="ECO:0000256" key="4">
    <source>
        <dbReference type="ARBA" id="ARBA00022679"/>
    </source>
</evidence>
<reference evidence="10" key="1">
    <citation type="submission" date="2017-02" db="EMBL/GenBank/DDBJ databases">
        <authorList>
            <person name="Varghese N."/>
            <person name="Submissions S."/>
        </authorList>
    </citation>
    <scope>NUCLEOTIDE SEQUENCE [LARGE SCALE GENOMIC DNA]</scope>
    <source>
        <strain evidence="10">DSM 23546</strain>
    </source>
</reference>
<keyword evidence="6" id="KW-0175">Coiled coil</keyword>
<dbReference type="SUPFAM" id="SSF47384">
    <property type="entry name" value="Homodimeric domain of signal transducing histidine kinase"/>
    <property type="match status" value="1"/>
</dbReference>
<dbReference type="STRING" id="561365.SAMN05660866_00756"/>
<keyword evidence="4" id="KW-0808">Transferase</keyword>
<dbReference type="SMART" id="SM00086">
    <property type="entry name" value="PAC"/>
    <property type="match status" value="4"/>
</dbReference>
<dbReference type="PROSITE" id="PS50113">
    <property type="entry name" value="PAC"/>
    <property type="match status" value="2"/>
</dbReference>
<dbReference type="EMBL" id="FUYL01000002">
    <property type="protein sequence ID" value="SKB31935.1"/>
    <property type="molecule type" value="Genomic_DNA"/>
</dbReference>
<protein>
    <recommendedName>
        <fullName evidence="2">histidine kinase</fullName>
        <ecNumber evidence="2">2.7.13.3</ecNumber>
    </recommendedName>
</protein>
<dbReference type="Gene3D" id="3.30.450.20">
    <property type="entry name" value="PAS domain"/>
    <property type="match status" value="5"/>
</dbReference>
<dbReference type="InterPro" id="IPR001610">
    <property type="entry name" value="PAC"/>
</dbReference>
<keyword evidence="3" id="KW-0597">Phosphoprotein</keyword>
<feature type="coiled-coil region" evidence="6">
    <location>
        <begin position="156"/>
        <end position="183"/>
    </location>
</feature>
<dbReference type="CDD" id="cd00130">
    <property type="entry name" value="PAS"/>
    <property type="match status" value="4"/>
</dbReference>
<evidence type="ECO:0000259" key="7">
    <source>
        <dbReference type="PROSITE" id="PS50112"/>
    </source>
</evidence>
<dbReference type="AlphaFoldDB" id="A0A1T5AAL7"/>
<dbReference type="InterPro" id="IPR035965">
    <property type="entry name" value="PAS-like_dom_sf"/>
</dbReference>
<dbReference type="InterPro" id="IPR013655">
    <property type="entry name" value="PAS_fold_3"/>
</dbReference>
<keyword evidence="5" id="KW-0418">Kinase</keyword>
<dbReference type="InterPro" id="IPR000700">
    <property type="entry name" value="PAS-assoc_C"/>
</dbReference>
<feature type="domain" description="PAS" evidence="7">
    <location>
        <begin position="436"/>
        <end position="506"/>
    </location>
</feature>
<evidence type="ECO:0000256" key="3">
    <source>
        <dbReference type="ARBA" id="ARBA00022553"/>
    </source>
</evidence>
<feature type="domain" description="PAC" evidence="8">
    <location>
        <begin position="631"/>
        <end position="682"/>
    </location>
</feature>
<dbReference type="InterPro" id="IPR000014">
    <property type="entry name" value="PAS"/>
</dbReference>
<dbReference type="PANTHER" id="PTHR43304:SF1">
    <property type="entry name" value="PAC DOMAIN-CONTAINING PROTEIN"/>
    <property type="match status" value="1"/>
</dbReference>
<dbReference type="Gene3D" id="3.30.450.40">
    <property type="match status" value="1"/>
</dbReference>
<dbReference type="InterPro" id="IPR052162">
    <property type="entry name" value="Sensor_kinase/Photoreceptor"/>
</dbReference>
<dbReference type="GO" id="GO:0000155">
    <property type="term" value="F:phosphorelay sensor kinase activity"/>
    <property type="evidence" value="ECO:0007669"/>
    <property type="project" value="InterPro"/>
</dbReference>
<evidence type="ECO:0000313" key="10">
    <source>
        <dbReference type="Proteomes" id="UP000190339"/>
    </source>
</evidence>
<feature type="domain" description="PAC" evidence="8">
    <location>
        <begin position="253"/>
        <end position="306"/>
    </location>
</feature>
<feature type="coiled-coil region" evidence="6">
    <location>
        <begin position="541"/>
        <end position="568"/>
    </location>
</feature>
<evidence type="ECO:0000256" key="5">
    <source>
        <dbReference type="ARBA" id="ARBA00022777"/>
    </source>
</evidence>
<evidence type="ECO:0000256" key="1">
    <source>
        <dbReference type="ARBA" id="ARBA00000085"/>
    </source>
</evidence>
<evidence type="ECO:0000313" key="9">
    <source>
        <dbReference type="EMBL" id="SKB31935.1"/>
    </source>
</evidence>
<evidence type="ECO:0000256" key="6">
    <source>
        <dbReference type="SAM" id="Coils"/>
    </source>
</evidence>
<dbReference type="NCBIfam" id="TIGR00229">
    <property type="entry name" value="sensory_box"/>
    <property type="match status" value="4"/>
</dbReference>
<feature type="domain" description="PAS" evidence="7">
    <location>
        <begin position="683"/>
        <end position="753"/>
    </location>
</feature>
<evidence type="ECO:0000259" key="8">
    <source>
        <dbReference type="PROSITE" id="PS50113"/>
    </source>
</evidence>
<keyword evidence="10" id="KW-1185">Reference proteome</keyword>
<dbReference type="Proteomes" id="UP000190339">
    <property type="component" value="Unassembled WGS sequence"/>
</dbReference>
<comment type="catalytic activity">
    <reaction evidence="1">
        <text>ATP + protein L-histidine = ADP + protein N-phospho-L-histidine.</text>
        <dbReference type="EC" id="2.7.13.3"/>
    </reaction>
</comment>
<dbReference type="SUPFAM" id="SSF55781">
    <property type="entry name" value="GAF domain-like"/>
    <property type="match status" value="1"/>
</dbReference>
<dbReference type="EC" id="2.7.13.3" evidence="2"/>
<dbReference type="Pfam" id="PF13426">
    <property type="entry name" value="PAS_9"/>
    <property type="match status" value="1"/>
</dbReference>